<keyword evidence="1" id="KW-0479">Metal-binding</keyword>
<dbReference type="CDD" id="cd00371">
    <property type="entry name" value="HMA"/>
    <property type="match status" value="1"/>
</dbReference>
<dbReference type="SUPFAM" id="SSF55008">
    <property type="entry name" value="HMA, heavy metal-associated domain"/>
    <property type="match status" value="1"/>
</dbReference>
<dbReference type="InterPro" id="IPR017969">
    <property type="entry name" value="Heavy-metal-associated_CS"/>
</dbReference>
<keyword evidence="2" id="KW-0187">Copper transport</keyword>
<dbReference type="Pfam" id="PF00403">
    <property type="entry name" value="HMA"/>
    <property type="match status" value="1"/>
</dbReference>
<dbReference type="PROSITE" id="PS50846">
    <property type="entry name" value="HMA_2"/>
    <property type="match status" value="1"/>
</dbReference>
<dbReference type="NCBIfam" id="TIGR00003">
    <property type="entry name" value="copper ion binding protein"/>
    <property type="match status" value="1"/>
</dbReference>
<dbReference type="InterPro" id="IPR006121">
    <property type="entry name" value="HMA_dom"/>
</dbReference>
<proteinExistence type="predicted"/>
<dbReference type="GO" id="GO:0006825">
    <property type="term" value="P:copper ion transport"/>
    <property type="evidence" value="ECO:0007669"/>
    <property type="project" value="UniProtKB-KW"/>
</dbReference>
<comment type="caution">
    <text evidence="6">The sequence shown here is derived from an EMBL/GenBank/DDBJ whole genome shotgun (WGS) entry which is preliminary data.</text>
</comment>
<dbReference type="GO" id="GO:0005507">
    <property type="term" value="F:copper ion binding"/>
    <property type="evidence" value="ECO:0007669"/>
    <property type="project" value="InterPro"/>
</dbReference>
<evidence type="ECO:0000256" key="1">
    <source>
        <dbReference type="ARBA" id="ARBA00022723"/>
    </source>
</evidence>
<dbReference type="AlphaFoldDB" id="A0AA35T158"/>
<protein>
    <submittedName>
        <fullName evidence="6">Copper chaperone CopZ</fullName>
    </submittedName>
</protein>
<evidence type="ECO:0000256" key="3">
    <source>
        <dbReference type="ARBA" id="ARBA00023008"/>
    </source>
</evidence>
<evidence type="ECO:0000259" key="4">
    <source>
        <dbReference type="PROSITE" id="PS50846"/>
    </source>
</evidence>
<dbReference type="Gene3D" id="3.30.70.100">
    <property type="match status" value="1"/>
</dbReference>
<dbReference type="FunFam" id="3.30.70.100:FF:000001">
    <property type="entry name" value="ATPase copper transporting beta"/>
    <property type="match status" value="1"/>
</dbReference>
<dbReference type="InterPro" id="IPR006122">
    <property type="entry name" value="HMA_Cu_ion-bd"/>
</dbReference>
<dbReference type="InterPro" id="IPR036163">
    <property type="entry name" value="HMA_dom_sf"/>
</dbReference>
<reference evidence="6" key="1">
    <citation type="submission" date="2023-03" db="EMBL/GenBank/DDBJ databases">
        <authorList>
            <person name="Steffen K."/>
            <person name="Cardenas P."/>
        </authorList>
    </citation>
    <scope>NUCLEOTIDE SEQUENCE</scope>
</reference>
<evidence type="ECO:0000313" key="6">
    <source>
        <dbReference type="EMBL" id="CAI8039845.1"/>
    </source>
</evidence>
<evidence type="ECO:0000256" key="2">
    <source>
        <dbReference type="ARBA" id="ARBA00022796"/>
    </source>
</evidence>
<keyword evidence="3" id="KW-0186">Copper</keyword>
<sequence>MDKTKLKIDGMSCQHCVKTVTDALTELPGVRRAKVNLRKAEAVVHFDASRVTPANLTEAITAVGFKVFE</sequence>
<keyword evidence="2" id="KW-0813">Transport</keyword>
<name>A0AA35T158_GEOBA</name>
<organism evidence="6 7">
    <name type="scientific">Geodia barretti</name>
    <name type="common">Barrett's horny sponge</name>
    <dbReference type="NCBI Taxonomy" id="519541"/>
    <lineage>
        <taxon>Eukaryota</taxon>
        <taxon>Metazoa</taxon>
        <taxon>Porifera</taxon>
        <taxon>Demospongiae</taxon>
        <taxon>Heteroscleromorpha</taxon>
        <taxon>Tetractinellida</taxon>
        <taxon>Astrophorina</taxon>
        <taxon>Geodiidae</taxon>
        <taxon>Geodia</taxon>
    </lineage>
</organism>
<keyword evidence="7" id="KW-1185">Reference proteome</keyword>
<dbReference type="PANTHER" id="PTHR46594">
    <property type="entry name" value="P-TYPE CATION-TRANSPORTING ATPASE"/>
    <property type="match status" value="1"/>
</dbReference>
<evidence type="ECO:0000313" key="7">
    <source>
        <dbReference type="Proteomes" id="UP001174909"/>
    </source>
</evidence>
<evidence type="ECO:0000313" key="5">
    <source>
        <dbReference type="EMBL" id="CAI8016351.1"/>
    </source>
</evidence>
<accession>A0AA35T158</accession>
<feature type="domain" description="HMA" evidence="4">
    <location>
        <begin position="2"/>
        <end position="68"/>
    </location>
</feature>
<dbReference type="EMBL" id="CASHTH010003067">
    <property type="protein sequence ID" value="CAI8039845.1"/>
    <property type="molecule type" value="Genomic_DNA"/>
</dbReference>
<dbReference type="PROSITE" id="PS01047">
    <property type="entry name" value="HMA_1"/>
    <property type="match status" value="1"/>
</dbReference>
<dbReference type="Proteomes" id="UP001174909">
    <property type="component" value="Unassembled WGS sequence"/>
</dbReference>
<keyword evidence="2" id="KW-0406">Ion transport</keyword>
<dbReference type="EMBL" id="CASHTH010001518">
    <property type="protein sequence ID" value="CAI8016351.1"/>
    <property type="molecule type" value="Genomic_DNA"/>
</dbReference>
<dbReference type="PANTHER" id="PTHR46594:SF4">
    <property type="entry name" value="P-TYPE CATION-TRANSPORTING ATPASE"/>
    <property type="match status" value="1"/>
</dbReference>
<gene>
    <name evidence="5" type="ORF">GBAR_LOCUS10030</name>
    <name evidence="6" type="ORF">GBAR_LOCUS22211</name>
</gene>